<feature type="transmembrane region" description="Helical" evidence="1">
    <location>
        <begin position="125"/>
        <end position="146"/>
    </location>
</feature>
<dbReference type="EMBL" id="BAABAL010000018">
    <property type="protein sequence ID" value="GAA4022519.1"/>
    <property type="molecule type" value="Genomic_DNA"/>
</dbReference>
<comment type="caution">
    <text evidence="2">The sequence shown here is derived from an EMBL/GenBank/DDBJ whole genome shotgun (WGS) entry which is preliminary data.</text>
</comment>
<feature type="transmembrane region" description="Helical" evidence="1">
    <location>
        <begin position="219"/>
        <end position="239"/>
    </location>
</feature>
<dbReference type="InterPro" id="IPR006750">
    <property type="entry name" value="YdcZ"/>
</dbReference>
<dbReference type="Proteomes" id="UP001501747">
    <property type="component" value="Unassembled WGS sequence"/>
</dbReference>
<feature type="transmembrane region" description="Helical" evidence="1">
    <location>
        <begin position="152"/>
        <end position="171"/>
    </location>
</feature>
<feature type="transmembrane region" description="Helical" evidence="1">
    <location>
        <begin position="92"/>
        <end position="113"/>
    </location>
</feature>
<feature type="transmembrane region" description="Helical" evidence="1">
    <location>
        <begin position="25"/>
        <end position="46"/>
    </location>
</feature>
<evidence type="ECO:0000313" key="3">
    <source>
        <dbReference type="Proteomes" id="UP001501747"/>
    </source>
</evidence>
<sequence length="293" mass="28548">MVAGVGLALQARLNGDLGALAGDGITGTLASTAVGLLLLLAVVPLLPSGRRGLGRIRTAVRRNELRWWQLSGGLCGALFVAGQGISAAPLGVAVFTVAAVGGTAVGGLVVDRFWPGPGGPRPITVARAVGAVACVGAVAIAGGGAWAGEGTLALVVLPVLAGVAIAVQSSLNGRVGAVAGSPWPATLLNFVVATAGLGIALVLRVVLTGSSVGQLPGEPLLYLAGVIGVGVIAVATLAVRRIGVLVFGLASVAGQLLGAVALDMITSGPPSTATLIGVVITFVALALAARRSR</sequence>
<gene>
    <name evidence="2" type="ORF">GCM10022247_53450</name>
</gene>
<keyword evidence="1" id="KW-0472">Membrane</keyword>
<feature type="transmembrane region" description="Helical" evidence="1">
    <location>
        <begin position="67"/>
        <end position="86"/>
    </location>
</feature>
<name>A0ABP7T876_9PSEU</name>
<protein>
    <submittedName>
        <fullName evidence="2">DMT family transporter</fullName>
    </submittedName>
</protein>
<dbReference type="PANTHER" id="PTHR34821:SF2">
    <property type="entry name" value="INNER MEMBRANE PROTEIN YDCZ"/>
    <property type="match status" value="1"/>
</dbReference>
<keyword evidence="1" id="KW-1133">Transmembrane helix</keyword>
<accession>A0ABP7T876</accession>
<keyword evidence="3" id="KW-1185">Reference proteome</keyword>
<evidence type="ECO:0000313" key="2">
    <source>
        <dbReference type="EMBL" id="GAA4022519.1"/>
    </source>
</evidence>
<proteinExistence type="predicted"/>
<organism evidence="2 3">
    <name type="scientific">Allokutzneria multivorans</name>
    <dbReference type="NCBI Taxonomy" id="1142134"/>
    <lineage>
        <taxon>Bacteria</taxon>
        <taxon>Bacillati</taxon>
        <taxon>Actinomycetota</taxon>
        <taxon>Actinomycetes</taxon>
        <taxon>Pseudonocardiales</taxon>
        <taxon>Pseudonocardiaceae</taxon>
        <taxon>Allokutzneria</taxon>
    </lineage>
</organism>
<feature type="transmembrane region" description="Helical" evidence="1">
    <location>
        <begin position="244"/>
        <end position="265"/>
    </location>
</feature>
<feature type="transmembrane region" description="Helical" evidence="1">
    <location>
        <begin position="183"/>
        <end position="207"/>
    </location>
</feature>
<reference evidence="3" key="1">
    <citation type="journal article" date="2019" name="Int. J. Syst. Evol. Microbiol.">
        <title>The Global Catalogue of Microorganisms (GCM) 10K type strain sequencing project: providing services to taxonomists for standard genome sequencing and annotation.</title>
        <authorList>
            <consortium name="The Broad Institute Genomics Platform"/>
            <consortium name="The Broad Institute Genome Sequencing Center for Infectious Disease"/>
            <person name="Wu L."/>
            <person name="Ma J."/>
        </authorList>
    </citation>
    <scope>NUCLEOTIDE SEQUENCE [LARGE SCALE GENOMIC DNA]</scope>
    <source>
        <strain evidence="3">JCM 17342</strain>
    </source>
</reference>
<evidence type="ECO:0000256" key="1">
    <source>
        <dbReference type="SAM" id="Phobius"/>
    </source>
</evidence>
<dbReference type="Pfam" id="PF04657">
    <property type="entry name" value="DMT_YdcZ"/>
    <property type="match status" value="2"/>
</dbReference>
<dbReference type="PANTHER" id="PTHR34821">
    <property type="entry name" value="INNER MEMBRANE PROTEIN YDCZ"/>
    <property type="match status" value="1"/>
</dbReference>
<feature type="transmembrane region" description="Helical" evidence="1">
    <location>
        <begin position="271"/>
        <end position="289"/>
    </location>
</feature>
<keyword evidence="1" id="KW-0812">Transmembrane</keyword>